<keyword evidence="2" id="KW-1185">Reference proteome</keyword>
<proteinExistence type="predicted"/>
<dbReference type="KEGG" id="gps:C427_1928"/>
<evidence type="ECO:0000313" key="1">
    <source>
        <dbReference type="EMBL" id="AGH44037.1"/>
    </source>
</evidence>
<evidence type="ECO:0000313" key="2">
    <source>
        <dbReference type="Proteomes" id="UP000011864"/>
    </source>
</evidence>
<name>K6ZKW1_9ALTE</name>
<accession>K6ZKW1</accession>
<dbReference type="AlphaFoldDB" id="K6ZKW1"/>
<gene>
    <name evidence="1" type="ORF">C427_1928</name>
</gene>
<organism evidence="1 2">
    <name type="scientific">Paraglaciecola psychrophila 170</name>
    <dbReference type="NCBI Taxonomy" id="1129794"/>
    <lineage>
        <taxon>Bacteria</taxon>
        <taxon>Pseudomonadati</taxon>
        <taxon>Pseudomonadota</taxon>
        <taxon>Gammaproteobacteria</taxon>
        <taxon>Alteromonadales</taxon>
        <taxon>Alteromonadaceae</taxon>
        <taxon>Paraglaciecola</taxon>
    </lineage>
</organism>
<sequence length="40" mass="4429">MLDGANWFTKTLNASSAAIIAFIEANLRGIARYCEQAKRI</sequence>
<dbReference type="EMBL" id="CP003837">
    <property type="protein sequence ID" value="AGH44037.1"/>
    <property type="molecule type" value="Genomic_DNA"/>
</dbReference>
<protein>
    <submittedName>
        <fullName evidence="1">Uncharacterized protein</fullName>
    </submittedName>
</protein>
<dbReference type="PATRIC" id="fig|1129794.4.peg.1909"/>
<dbReference type="STRING" id="1129794.C427_1928"/>
<reference evidence="1 2" key="1">
    <citation type="journal article" date="2013" name="Genome Announc.">
        <title>Complete Genome Sequence of Glaciecola psychrophila Strain 170T.</title>
        <authorList>
            <person name="Yin J."/>
            <person name="Chen J."/>
            <person name="Liu G."/>
            <person name="Yu Y."/>
            <person name="Song L."/>
            <person name="Wang X."/>
            <person name="Qu X."/>
        </authorList>
    </citation>
    <scope>NUCLEOTIDE SEQUENCE [LARGE SCALE GENOMIC DNA]</scope>
    <source>
        <strain evidence="1 2">170</strain>
    </source>
</reference>
<dbReference type="Proteomes" id="UP000011864">
    <property type="component" value="Chromosome"/>
</dbReference>
<dbReference type="HOGENOM" id="CLU_3293767_0_0_6"/>